<dbReference type="EMBL" id="HBUF01335683">
    <property type="protein sequence ID" value="CAG6697994.1"/>
    <property type="molecule type" value="Transcribed_RNA"/>
</dbReference>
<organism evidence="2">
    <name type="scientific">Cacopsylla melanoneura</name>
    <dbReference type="NCBI Taxonomy" id="428564"/>
    <lineage>
        <taxon>Eukaryota</taxon>
        <taxon>Metazoa</taxon>
        <taxon>Ecdysozoa</taxon>
        <taxon>Arthropoda</taxon>
        <taxon>Hexapoda</taxon>
        <taxon>Insecta</taxon>
        <taxon>Pterygota</taxon>
        <taxon>Neoptera</taxon>
        <taxon>Paraneoptera</taxon>
        <taxon>Hemiptera</taxon>
        <taxon>Sternorrhyncha</taxon>
        <taxon>Psylloidea</taxon>
        <taxon>Psyllidae</taxon>
        <taxon>Psyllinae</taxon>
        <taxon>Cacopsylla</taxon>
    </lineage>
</organism>
<reference evidence="2" key="1">
    <citation type="submission" date="2021-05" db="EMBL/GenBank/DDBJ databases">
        <authorList>
            <person name="Alioto T."/>
            <person name="Alioto T."/>
            <person name="Gomez Garrido J."/>
        </authorList>
    </citation>
    <scope>NUCLEOTIDE SEQUENCE</scope>
</reference>
<dbReference type="EMBL" id="HBUF01335684">
    <property type="protein sequence ID" value="CAG6697996.1"/>
    <property type="molecule type" value="Transcribed_RNA"/>
</dbReference>
<dbReference type="EMBL" id="HBUF01335686">
    <property type="protein sequence ID" value="CAG6697999.1"/>
    <property type="molecule type" value="Transcribed_RNA"/>
</dbReference>
<sequence>MIINIILLHNNIIHVLVCARKLRLAESQPRNFASFLIQVSACYQCTSNVRPVHISCDKRKCDRTRQKIFIQKNYDRKKVWQKKLIVKSLKISLATFFFFFTLLRTTQVPP</sequence>
<keyword evidence="1" id="KW-0472">Membrane</keyword>
<feature type="transmembrane region" description="Helical" evidence="1">
    <location>
        <begin position="84"/>
        <end position="103"/>
    </location>
</feature>
<evidence type="ECO:0000256" key="1">
    <source>
        <dbReference type="SAM" id="Phobius"/>
    </source>
</evidence>
<keyword evidence="1" id="KW-0812">Transmembrane</keyword>
<protein>
    <submittedName>
        <fullName evidence="2">Uncharacterized protein</fullName>
    </submittedName>
</protein>
<accession>A0A8D8U3Z6</accession>
<keyword evidence="1" id="KW-1133">Transmembrane helix</keyword>
<evidence type="ECO:0000313" key="2">
    <source>
        <dbReference type="EMBL" id="CAG6697994.1"/>
    </source>
</evidence>
<proteinExistence type="predicted"/>
<dbReference type="AlphaFoldDB" id="A0A8D8U3Z6"/>
<name>A0A8D8U3Z6_9HEMI</name>